<comment type="caution">
    <text evidence="1">The sequence shown here is derived from an EMBL/GenBank/DDBJ whole genome shotgun (WGS) entry which is preliminary data.</text>
</comment>
<dbReference type="AlphaFoldDB" id="A0A3N0ESC9"/>
<reference evidence="1 2" key="1">
    <citation type="submission" date="2018-10" db="EMBL/GenBank/DDBJ databases">
        <title>Sinomicrobium pectinilyticum sp. nov., a pectinase-producing bacterium isolated from alkaline and saline soil, and emended description of the genus Sinomicrobium.</title>
        <authorList>
            <person name="Cheng B."/>
            <person name="Li C."/>
            <person name="Lai Q."/>
            <person name="Du M."/>
            <person name="Shao Z."/>
            <person name="Xu P."/>
            <person name="Yang C."/>
        </authorList>
    </citation>
    <scope>NUCLEOTIDE SEQUENCE [LARGE SCALE GENOMIC DNA]</scope>
    <source>
        <strain evidence="1 2">5DNS001</strain>
    </source>
</reference>
<sequence length="60" mass="6864">MYKDKITPGNLLSKRKSVKSPNISVIMKKDLSERDCFLSGRDYFCFLRYLIKKTAGSGSK</sequence>
<dbReference type="Proteomes" id="UP000267469">
    <property type="component" value="Unassembled WGS sequence"/>
</dbReference>
<proteinExistence type="predicted"/>
<evidence type="ECO:0000313" key="1">
    <source>
        <dbReference type="EMBL" id="RNL90682.1"/>
    </source>
</evidence>
<organism evidence="1 2">
    <name type="scientific">Sinomicrobium pectinilyticum</name>
    <dbReference type="NCBI Taxonomy" id="1084421"/>
    <lineage>
        <taxon>Bacteria</taxon>
        <taxon>Pseudomonadati</taxon>
        <taxon>Bacteroidota</taxon>
        <taxon>Flavobacteriia</taxon>
        <taxon>Flavobacteriales</taxon>
        <taxon>Flavobacteriaceae</taxon>
        <taxon>Sinomicrobium</taxon>
    </lineage>
</organism>
<accession>A0A3N0ESC9</accession>
<protein>
    <submittedName>
        <fullName evidence="1">Uncharacterized protein</fullName>
    </submittedName>
</protein>
<evidence type="ECO:0000313" key="2">
    <source>
        <dbReference type="Proteomes" id="UP000267469"/>
    </source>
</evidence>
<name>A0A3N0ESC9_SINP1</name>
<gene>
    <name evidence="1" type="ORF">ED312_05760</name>
</gene>
<dbReference type="EMBL" id="RJTM01000029">
    <property type="protein sequence ID" value="RNL90682.1"/>
    <property type="molecule type" value="Genomic_DNA"/>
</dbReference>
<keyword evidence="2" id="KW-1185">Reference proteome</keyword>